<dbReference type="AlphaFoldDB" id="A0A8D8RY85"/>
<dbReference type="EMBL" id="HBUF01193982">
    <property type="protein sequence ID" value="CAG6659376.1"/>
    <property type="molecule type" value="Transcribed_RNA"/>
</dbReference>
<reference evidence="1" key="1">
    <citation type="submission" date="2021-05" db="EMBL/GenBank/DDBJ databases">
        <authorList>
            <person name="Alioto T."/>
            <person name="Alioto T."/>
            <person name="Gomez Garrido J."/>
        </authorList>
    </citation>
    <scope>NUCLEOTIDE SEQUENCE</scope>
</reference>
<accession>A0A8D8RY85</accession>
<organism evidence="1">
    <name type="scientific">Cacopsylla melanoneura</name>
    <dbReference type="NCBI Taxonomy" id="428564"/>
    <lineage>
        <taxon>Eukaryota</taxon>
        <taxon>Metazoa</taxon>
        <taxon>Ecdysozoa</taxon>
        <taxon>Arthropoda</taxon>
        <taxon>Hexapoda</taxon>
        <taxon>Insecta</taxon>
        <taxon>Pterygota</taxon>
        <taxon>Neoptera</taxon>
        <taxon>Paraneoptera</taxon>
        <taxon>Hemiptera</taxon>
        <taxon>Sternorrhyncha</taxon>
        <taxon>Psylloidea</taxon>
        <taxon>Psyllidae</taxon>
        <taxon>Psyllinae</taxon>
        <taxon>Cacopsylla</taxon>
    </lineage>
</organism>
<name>A0A8D8RY85_9HEMI</name>
<proteinExistence type="predicted"/>
<sequence>MVCYYEQKDLQMVYNTQLIRSMSCVSSFTVFATSIGSGCRGWVSIAHCTVIITRVCCSISIIRAHVNLDLRLGSQMRQLQAIQLFIWRSLVLREMPWFQNYVKQGRTTKCITRFFMNKK</sequence>
<dbReference type="EMBL" id="HBUF01193979">
    <property type="protein sequence ID" value="CAG6659373.1"/>
    <property type="molecule type" value="Transcribed_RNA"/>
</dbReference>
<dbReference type="EMBL" id="HBUF01193983">
    <property type="protein sequence ID" value="CAG6659377.1"/>
    <property type="molecule type" value="Transcribed_RNA"/>
</dbReference>
<protein>
    <submittedName>
        <fullName evidence="1">Uncharacterized protein</fullName>
    </submittedName>
</protein>
<evidence type="ECO:0000313" key="1">
    <source>
        <dbReference type="EMBL" id="CAG6659376.1"/>
    </source>
</evidence>